<dbReference type="GO" id="GO:0004385">
    <property type="term" value="F:GMP kinase activity"/>
    <property type="evidence" value="ECO:0007669"/>
    <property type="project" value="UniProtKB-EC"/>
</dbReference>
<dbReference type="Pfam" id="PF00625">
    <property type="entry name" value="Guanylate_kin"/>
    <property type="match status" value="1"/>
</dbReference>
<dbReference type="SMART" id="SM00072">
    <property type="entry name" value="GuKc"/>
    <property type="match status" value="1"/>
</dbReference>
<keyword evidence="5" id="KW-0418">Kinase</keyword>
<evidence type="ECO:0000256" key="3">
    <source>
        <dbReference type="ARBA" id="ARBA00022679"/>
    </source>
</evidence>
<organism evidence="8">
    <name type="scientific">marine metagenome</name>
    <dbReference type="NCBI Taxonomy" id="408172"/>
    <lineage>
        <taxon>unclassified sequences</taxon>
        <taxon>metagenomes</taxon>
        <taxon>ecological metagenomes</taxon>
    </lineage>
</organism>
<dbReference type="FunFam" id="3.30.63.10:FF:000002">
    <property type="entry name" value="Guanylate kinase 1"/>
    <property type="match status" value="1"/>
</dbReference>
<keyword evidence="6" id="KW-0067">ATP-binding</keyword>
<dbReference type="PROSITE" id="PS50052">
    <property type="entry name" value="GUANYLATE_KINASE_2"/>
    <property type="match status" value="1"/>
</dbReference>
<dbReference type="EC" id="2.7.4.8" evidence="2"/>
<sequence length="160" mass="18699">LITISAPSGSGKTTLCKALQKVMPEIEWSTSYTTRKQRSIECDGDDYNFISHDEFEDLILNKDLAEWENVHGYYYGTPESTLKNAIIQNKIVLLELDVKGAIRIKELYPDNSFSIFIIPPSITHLRERLKKRGTDSEKRIKVRLQRFQQEMEYKDRFDHV</sequence>
<dbReference type="InterPro" id="IPR027417">
    <property type="entry name" value="P-loop_NTPase"/>
</dbReference>
<dbReference type="GO" id="GO:0005524">
    <property type="term" value="F:ATP binding"/>
    <property type="evidence" value="ECO:0007669"/>
    <property type="project" value="UniProtKB-KW"/>
</dbReference>
<dbReference type="PROSITE" id="PS00856">
    <property type="entry name" value="GUANYLATE_KINASE_1"/>
    <property type="match status" value="1"/>
</dbReference>
<feature type="non-terminal residue" evidence="8">
    <location>
        <position position="160"/>
    </location>
</feature>
<dbReference type="SUPFAM" id="SSF52540">
    <property type="entry name" value="P-loop containing nucleoside triphosphate hydrolases"/>
    <property type="match status" value="1"/>
</dbReference>
<keyword evidence="3" id="KW-0808">Transferase</keyword>
<name>A0A382KL19_9ZZZZ</name>
<accession>A0A382KL19</accession>
<dbReference type="NCBIfam" id="TIGR03263">
    <property type="entry name" value="guanyl_kin"/>
    <property type="match status" value="1"/>
</dbReference>
<reference evidence="8" key="1">
    <citation type="submission" date="2018-05" db="EMBL/GenBank/DDBJ databases">
        <authorList>
            <person name="Lanie J.A."/>
            <person name="Ng W.-L."/>
            <person name="Kazmierczak K.M."/>
            <person name="Andrzejewski T.M."/>
            <person name="Davidsen T.M."/>
            <person name="Wayne K.J."/>
            <person name="Tettelin H."/>
            <person name="Glass J.I."/>
            <person name="Rusch D."/>
            <person name="Podicherti R."/>
            <person name="Tsui H.-C.T."/>
            <person name="Winkler M.E."/>
        </authorList>
    </citation>
    <scope>NUCLEOTIDE SEQUENCE</scope>
</reference>
<dbReference type="AlphaFoldDB" id="A0A382KL19"/>
<dbReference type="InterPro" id="IPR008145">
    <property type="entry name" value="GK/Ca_channel_bsu"/>
</dbReference>
<evidence type="ECO:0000256" key="5">
    <source>
        <dbReference type="ARBA" id="ARBA00022777"/>
    </source>
</evidence>
<protein>
    <recommendedName>
        <fullName evidence="2">guanylate kinase</fullName>
        <ecNumber evidence="2">2.7.4.8</ecNumber>
    </recommendedName>
</protein>
<evidence type="ECO:0000256" key="1">
    <source>
        <dbReference type="ARBA" id="ARBA00005790"/>
    </source>
</evidence>
<evidence type="ECO:0000256" key="2">
    <source>
        <dbReference type="ARBA" id="ARBA00012961"/>
    </source>
</evidence>
<dbReference type="InterPro" id="IPR017665">
    <property type="entry name" value="Guanylate_kinase"/>
</dbReference>
<feature type="non-terminal residue" evidence="8">
    <location>
        <position position="1"/>
    </location>
</feature>
<dbReference type="EMBL" id="UINC01080907">
    <property type="protein sequence ID" value="SVC24285.1"/>
    <property type="molecule type" value="Genomic_DNA"/>
</dbReference>
<proteinExistence type="inferred from homology"/>
<dbReference type="GO" id="GO:0005829">
    <property type="term" value="C:cytosol"/>
    <property type="evidence" value="ECO:0007669"/>
    <property type="project" value="TreeGrafter"/>
</dbReference>
<evidence type="ECO:0000259" key="7">
    <source>
        <dbReference type="PROSITE" id="PS50052"/>
    </source>
</evidence>
<dbReference type="PANTHER" id="PTHR23117:SF13">
    <property type="entry name" value="GUANYLATE KINASE"/>
    <property type="match status" value="1"/>
</dbReference>
<feature type="domain" description="Guanylate kinase-like" evidence="7">
    <location>
        <begin position="1"/>
        <end position="160"/>
    </location>
</feature>
<dbReference type="CDD" id="cd00071">
    <property type="entry name" value="GMPK"/>
    <property type="match status" value="1"/>
</dbReference>
<gene>
    <name evidence="8" type="ORF">METZ01_LOCUS277139</name>
</gene>
<dbReference type="Gene3D" id="3.40.50.300">
    <property type="entry name" value="P-loop containing nucleotide triphosphate hydrolases"/>
    <property type="match status" value="1"/>
</dbReference>
<dbReference type="InterPro" id="IPR020590">
    <property type="entry name" value="Guanylate_kinase_CS"/>
</dbReference>
<dbReference type="InterPro" id="IPR008144">
    <property type="entry name" value="Guanylate_kin-like_dom"/>
</dbReference>
<evidence type="ECO:0000256" key="4">
    <source>
        <dbReference type="ARBA" id="ARBA00022741"/>
    </source>
</evidence>
<comment type="similarity">
    <text evidence="1">Belongs to the guanylate kinase family.</text>
</comment>
<evidence type="ECO:0000313" key="8">
    <source>
        <dbReference type="EMBL" id="SVC24285.1"/>
    </source>
</evidence>
<evidence type="ECO:0000256" key="6">
    <source>
        <dbReference type="ARBA" id="ARBA00022840"/>
    </source>
</evidence>
<dbReference type="Gene3D" id="3.30.63.10">
    <property type="entry name" value="Guanylate Kinase phosphate binding domain"/>
    <property type="match status" value="1"/>
</dbReference>
<dbReference type="PANTHER" id="PTHR23117">
    <property type="entry name" value="GUANYLATE KINASE-RELATED"/>
    <property type="match status" value="1"/>
</dbReference>
<keyword evidence="4" id="KW-0547">Nucleotide-binding</keyword>